<dbReference type="Proteomes" id="UP001445335">
    <property type="component" value="Unassembled WGS sequence"/>
</dbReference>
<protein>
    <submittedName>
        <fullName evidence="1">Uncharacterized protein</fullName>
    </submittedName>
</protein>
<evidence type="ECO:0000313" key="2">
    <source>
        <dbReference type="Proteomes" id="UP001445335"/>
    </source>
</evidence>
<sequence length="151" mass="15833">MPGQSSTSNTVFDPTVPQPLGAGVQVTRRAAVPVAAPRPLVKPYQPSLGDTFWFNIETLAGRQAMIGFVLGAAAEAQTSLTFQQQAAALPVDRAALCALVLVASLVPISKGAISEPFGVFTPRAERVNSRAAMLAIAVLVWAENQTGVPFF</sequence>
<gene>
    <name evidence="1" type="ORF">WJX81_005388</name>
</gene>
<reference evidence="1 2" key="1">
    <citation type="journal article" date="2024" name="Nat. Commun.">
        <title>Phylogenomics reveals the evolutionary origins of lichenization in chlorophyte algae.</title>
        <authorList>
            <person name="Puginier C."/>
            <person name="Libourel C."/>
            <person name="Otte J."/>
            <person name="Skaloud P."/>
            <person name="Haon M."/>
            <person name="Grisel S."/>
            <person name="Petersen M."/>
            <person name="Berrin J.G."/>
            <person name="Delaux P.M."/>
            <person name="Dal Grande F."/>
            <person name="Keller J."/>
        </authorList>
    </citation>
    <scope>NUCLEOTIDE SEQUENCE [LARGE SCALE GENOMIC DNA]</scope>
    <source>
        <strain evidence="1 2">SAG 245.80</strain>
    </source>
</reference>
<accession>A0AAW1RZG3</accession>
<organism evidence="1 2">
    <name type="scientific">Elliptochloris bilobata</name>
    <dbReference type="NCBI Taxonomy" id="381761"/>
    <lineage>
        <taxon>Eukaryota</taxon>
        <taxon>Viridiplantae</taxon>
        <taxon>Chlorophyta</taxon>
        <taxon>core chlorophytes</taxon>
        <taxon>Trebouxiophyceae</taxon>
        <taxon>Trebouxiophyceae incertae sedis</taxon>
        <taxon>Elliptochloris clade</taxon>
        <taxon>Elliptochloris</taxon>
    </lineage>
</organism>
<dbReference type="EMBL" id="JALJOU010000016">
    <property type="protein sequence ID" value="KAK9839490.1"/>
    <property type="molecule type" value="Genomic_DNA"/>
</dbReference>
<dbReference type="AlphaFoldDB" id="A0AAW1RZG3"/>
<evidence type="ECO:0000313" key="1">
    <source>
        <dbReference type="EMBL" id="KAK9839490.1"/>
    </source>
</evidence>
<dbReference type="SUPFAM" id="SSF103511">
    <property type="entry name" value="Chlorophyll a-b binding protein"/>
    <property type="match status" value="1"/>
</dbReference>
<comment type="caution">
    <text evidence="1">The sequence shown here is derived from an EMBL/GenBank/DDBJ whole genome shotgun (WGS) entry which is preliminary data.</text>
</comment>
<proteinExistence type="predicted"/>
<keyword evidence="2" id="KW-1185">Reference proteome</keyword>
<name>A0AAW1RZG3_9CHLO</name>